<feature type="transmembrane region" description="Helical" evidence="6">
    <location>
        <begin position="137"/>
        <end position="154"/>
    </location>
</feature>
<organism evidence="7 8">
    <name type="scientific">Candidatus Ornithospirochaeta stercoripullorum</name>
    <dbReference type="NCBI Taxonomy" id="2840899"/>
    <lineage>
        <taxon>Bacteria</taxon>
        <taxon>Pseudomonadati</taxon>
        <taxon>Spirochaetota</taxon>
        <taxon>Spirochaetia</taxon>
        <taxon>Spirochaetales</taxon>
        <taxon>Spirochaetaceae</taxon>
        <taxon>Spirochaetaceae incertae sedis</taxon>
        <taxon>Candidatus Ornithospirochaeta</taxon>
    </lineage>
</organism>
<evidence type="ECO:0000313" key="7">
    <source>
        <dbReference type="EMBL" id="MBO8435593.1"/>
    </source>
</evidence>
<feature type="transmembrane region" description="Helical" evidence="6">
    <location>
        <begin position="99"/>
        <end position="125"/>
    </location>
</feature>
<gene>
    <name evidence="7" type="ORF">IAA97_01250</name>
</gene>
<dbReference type="AlphaFoldDB" id="A0A9D9H5I4"/>
<comment type="caution">
    <text evidence="7">The sequence shown here is derived from an EMBL/GenBank/DDBJ whole genome shotgun (WGS) entry which is preliminary data.</text>
</comment>
<feature type="transmembrane region" description="Helical" evidence="6">
    <location>
        <begin position="45"/>
        <end position="64"/>
    </location>
</feature>
<evidence type="ECO:0000256" key="6">
    <source>
        <dbReference type="SAM" id="Phobius"/>
    </source>
</evidence>
<feature type="transmembrane region" description="Helical" evidence="6">
    <location>
        <begin position="70"/>
        <end position="92"/>
    </location>
</feature>
<feature type="transmembrane region" description="Helical" evidence="6">
    <location>
        <begin position="166"/>
        <end position="189"/>
    </location>
</feature>
<dbReference type="Proteomes" id="UP000823615">
    <property type="component" value="Unassembled WGS sequence"/>
</dbReference>
<feature type="transmembrane region" description="Helical" evidence="6">
    <location>
        <begin position="195"/>
        <end position="216"/>
    </location>
</feature>
<evidence type="ECO:0000256" key="4">
    <source>
        <dbReference type="ARBA" id="ARBA00022989"/>
    </source>
</evidence>
<protein>
    <submittedName>
        <fullName evidence="7">Na/Pi cotransporter family protein</fullName>
    </submittedName>
</protein>
<keyword evidence="2" id="KW-1003">Cell membrane</keyword>
<dbReference type="GO" id="GO:0005886">
    <property type="term" value="C:plasma membrane"/>
    <property type="evidence" value="ECO:0007669"/>
    <property type="project" value="UniProtKB-SubCell"/>
</dbReference>
<dbReference type="GO" id="GO:0005436">
    <property type="term" value="F:sodium:phosphate symporter activity"/>
    <property type="evidence" value="ECO:0007669"/>
    <property type="project" value="InterPro"/>
</dbReference>
<comment type="subcellular location">
    <subcellularLocation>
        <location evidence="1">Cell membrane</location>
        <topology evidence="1">Multi-pass membrane protein</topology>
    </subcellularLocation>
</comment>
<dbReference type="Pfam" id="PF02690">
    <property type="entry name" value="Na_Pi_cotrans"/>
    <property type="match status" value="1"/>
</dbReference>
<keyword evidence="5 6" id="KW-0472">Membrane</keyword>
<accession>A0A9D9H5I4</accession>
<feature type="transmembrane region" description="Helical" evidence="6">
    <location>
        <begin position="228"/>
        <end position="246"/>
    </location>
</feature>
<keyword evidence="4 6" id="KW-1133">Transmembrane helix</keyword>
<dbReference type="InterPro" id="IPR003841">
    <property type="entry name" value="Na/Pi_transpt"/>
</dbReference>
<dbReference type="EMBL" id="JADIMT010000022">
    <property type="protein sequence ID" value="MBO8435593.1"/>
    <property type="molecule type" value="Genomic_DNA"/>
</dbReference>
<evidence type="ECO:0000313" key="8">
    <source>
        <dbReference type="Proteomes" id="UP000823615"/>
    </source>
</evidence>
<evidence type="ECO:0000256" key="5">
    <source>
        <dbReference type="ARBA" id="ARBA00023136"/>
    </source>
</evidence>
<reference evidence="7" key="2">
    <citation type="journal article" date="2021" name="PeerJ">
        <title>Extensive microbial diversity within the chicken gut microbiome revealed by metagenomics and culture.</title>
        <authorList>
            <person name="Gilroy R."/>
            <person name="Ravi A."/>
            <person name="Getino M."/>
            <person name="Pursley I."/>
            <person name="Horton D.L."/>
            <person name="Alikhan N.F."/>
            <person name="Baker D."/>
            <person name="Gharbi K."/>
            <person name="Hall N."/>
            <person name="Watson M."/>
            <person name="Adriaenssens E.M."/>
            <person name="Foster-Nyarko E."/>
            <person name="Jarju S."/>
            <person name="Secka A."/>
            <person name="Antonio M."/>
            <person name="Oren A."/>
            <person name="Chaudhuri R.R."/>
            <person name="La Ragione R."/>
            <person name="Hildebrand F."/>
            <person name="Pallen M.J."/>
        </authorList>
    </citation>
    <scope>NUCLEOTIDE SEQUENCE</scope>
    <source>
        <strain evidence="7">7293</strain>
    </source>
</reference>
<sequence length="411" mass="43637">MTEIIITIIKAAGAAGILLCSIKLLTDGLRKANDSRTGNALRLFAANKSIAVFMGIVLSILMQSSLAPSLIAVAITGAGIIAPANAIAMIAGSVAGESIAALSSFTVSLIPASSVLGVITIPLLFSKKSRRRESVSLVLAIAIMLISITLLQPAQKIALPNLQSILLSFFSGILSVLSFSRSAISSVLAAMETPVLQAIAEITGSALGTMLIVFAASFASAENGRRTAFSSVTATAIISFLFILLIKPFENLILSMAEREESALTLFMIIQSFVTAIAIAVLSKPLQNVYDRLFTKKEDGESLNAKETLTSINNNETRLAAIITEMFAELSALFSEENTKERIALLREEKSYTDNLAVNLIASRSSSLSGEELGNAVRKTESARDIASAILSLALLEEKRREQHVAISDEE</sequence>
<evidence type="ECO:0000256" key="1">
    <source>
        <dbReference type="ARBA" id="ARBA00004651"/>
    </source>
</evidence>
<feature type="non-terminal residue" evidence="7">
    <location>
        <position position="411"/>
    </location>
</feature>
<dbReference type="GO" id="GO:0044341">
    <property type="term" value="P:sodium-dependent phosphate transport"/>
    <property type="evidence" value="ECO:0007669"/>
    <property type="project" value="InterPro"/>
</dbReference>
<proteinExistence type="predicted"/>
<keyword evidence="3 6" id="KW-0812">Transmembrane</keyword>
<evidence type="ECO:0000256" key="2">
    <source>
        <dbReference type="ARBA" id="ARBA00022475"/>
    </source>
</evidence>
<name>A0A9D9H5I4_9SPIO</name>
<feature type="transmembrane region" description="Helical" evidence="6">
    <location>
        <begin position="6"/>
        <end position="25"/>
    </location>
</feature>
<feature type="transmembrane region" description="Helical" evidence="6">
    <location>
        <begin position="266"/>
        <end position="283"/>
    </location>
</feature>
<evidence type="ECO:0000256" key="3">
    <source>
        <dbReference type="ARBA" id="ARBA00022692"/>
    </source>
</evidence>
<reference evidence="7" key="1">
    <citation type="submission" date="2020-10" db="EMBL/GenBank/DDBJ databases">
        <authorList>
            <person name="Gilroy R."/>
        </authorList>
    </citation>
    <scope>NUCLEOTIDE SEQUENCE</scope>
    <source>
        <strain evidence="7">7293</strain>
    </source>
</reference>